<dbReference type="AlphaFoldDB" id="A0A1G6KUT6"/>
<dbReference type="PANTHER" id="PTHR30480:SF13">
    <property type="entry name" value="BETA-HEXOSAMINIDASE"/>
    <property type="match status" value="1"/>
</dbReference>
<feature type="region of interest" description="Disordered" evidence="6">
    <location>
        <begin position="591"/>
        <end position="610"/>
    </location>
</feature>
<dbReference type="PANTHER" id="PTHR30480">
    <property type="entry name" value="BETA-HEXOSAMINIDASE-RELATED"/>
    <property type="match status" value="1"/>
</dbReference>
<evidence type="ECO:0000256" key="5">
    <source>
        <dbReference type="ARBA" id="ARBA00023295"/>
    </source>
</evidence>
<dbReference type="GO" id="GO:0009254">
    <property type="term" value="P:peptidoglycan turnover"/>
    <property type="evidence" value="ECO:0007669"/>
    <property type="project" value="TreeGrafter"/>
</dbReference>
<dbReference type="InterPro" id="IPR036881">
    <property type="entry name" value="Glyco_hydro_3_C_sf"/>
</dbReference>
<dbReference type="SUPFAM" id="SSF52279">
    <property type="entry name" value="Beta-D-glucan exohydrolase, C-terminal domain"/>
    <property type="match status" value="1"/>
</dbReference>
<dbReference type="SUPFAM" id="SSF51445">
    <property type="entry name" value="(Trans)glycosidases"/>
    <property type="match status" value="1"/>
</dbReference>
<evidence type="ECO:0000313" key="9">
    <source>
        <dbReference type="Proteomes" id="UP000199387"/>
    </source>
</evidence>
<dbReference type="InterPro" id="IPR001764">
    <property type="entry name" value="Glyco_hydro_3_N"/>
</dbReference>
<dbReference type="PRINTS" id="PR00133">
    <property type="entry name" value="GLHYDRLASE3"/>
</dbReference>
<evidence type="ECO:0000256" key="6">
    <source>
        <dbReference type="SAM" id="MobiDB-lite"/>
    </source>
</evidence>
<feature type="domain" description="Glycoside hydrolase family 3 N-terminal" evidence="7">
    <location>
        <begin position="83"/>
        <end position="412"/>
    </location>
</feature>
<protein>
    <recommendedName>
        <fullName evidence="3">beta-N-acetylhexosaminidase</fullName>
        <ecNumber evidence="3">3.2.1.52</ecNumber>
    </recommendedName>
</protein>
<name>A0A1G6KUT6_9BACL</name>
<dbReference type="InterPro" id="IPR017853">
    <property type="entry name" value="GH"/>
</dbReference>
<dbReference type="InterPro" id="IPR036962">
    <property type="entry name" value="Glyco_hydro_3_N_sf"/>
</dbReference>
<feature type="compositionally biased region" description="Basic and acidic residues" evidence="6">
    <location>
        <begin position="600"/>
        <end position="610"/>
    </location>
</feature>
<evidence type="ECO:0000256" key="4">
    <source>
        <dbReference type="ARBA" id="ARBA00022801"/>
    </source>
</evidence>
<organism evidence="8 9">
    <name type="scientific">Melghirimyces thermohalophilus</name>
    <dbReference type="NCBI Taxonomy" id="1236220"/>
    <lineage>
        <taxon>Bacteria</taxon>
        <taxon>Bacillati</taxon>
        <taxon>Bacillota</taxon>
        <taxon>Bacilli</taxon>
        <taxon>Bacillales</taxon>
        <taxon>Thermoactinomycetaceae</taxon>
        <taxon>Melghirimyces</taxon>
    </lineage>
</organism>
<dbReference type="EC" id="3.2.1.52" evidence="3"/>
<comment type="catalytic activity">
    <reaction evidence="1">
        <text>Hydrolysis of terminal non-reducing N-acetyl-D-hexosamine residues in N-acetyl-beta-D-hexosaminides.</text>
        <dbReference type="EC" id="3.2.1.52"/>
    </reaction>
</comment>
<evidence type="ECO:0000313" key="8">
    <source>
        <dbReference type="EMBL" id="SDC34849.1"/>
    </source>
</evidence>
<gene>
    <name evidence="8" type="ORF">SAMN04488112_106176</name>
</gene>
<evidence type="ECO:0000259" key="7">
    <source>
        <dbReference type="Pfam" id="PF00933"/>
    </source>
</evidence>
<dbReference type="Gene3D" id="3.20.20.300">
    <property type="entry name" value="Glycoside hydrolase, family 3, N-terminal domain"/>
    <property type="match status" value="1"/>
</dbReference>
<dbReference type="STRING" id="1236220.SAMN04488112_106176"/>
<dbReference type="Pfam" id="PF00933">
    <property type="entry name" value="Glyco_hydro_3"/>
    <property type="match status" value="1"/>
</dbReference>
<keyword evidence="9" id="KW-1185">Reference proteome</keyword>
<dbReference type="OrthoDB" id="9805821at2"/>
<dbReference type="Proteomes" id="UP000199387">
    <property type="component" value="Unassembled WGS sequence"/>
</dbReference>
<evidence type="ECO:0000256" key="2">
    <source>
        <dbReference type="ARBA" id="ARBA00005336"/>
    </source>
</evidence>
<reference evidence="8 9" key="1">
    <citation type="submission" date="2016-10" db="EMBL/GenBank/DDBJ databases">
        <authorList>
            <person name="de Groot N.N."/>
        </authorList>
    </citation>
    <scope>NUCLEOTIDE SEQUENCE [LARGE SCALE GENOMIC DNA]</scope>
    <source>
        <strain evidence="8 9">DSM 45514</strain>
    </source>
</reference>
<dbReference type="EMBL" id="FMZA01000006">
    <property type="protein sequence ID" value="SDC34849.1"/>
    <property type="molecule type" value="Genomic_DNA"/>
</dbReference>
<evidence type="ECO:0000256" key="1">
    <source>
        <dbReference type="ARBA" id="ARBA00001231"/>
    </source>
</evidence>
<accession>A0A1G6KUT6</accession>
<dbReference type="GO" id="GO:0004563">
    <property type="term" value="F:beta-N-acetylhexosaminidase activity"/>
    <property type="evidence" value="ECO:0007669"/>
    <property type="project" value="UniProtKB-EC"/>
</dbReference>
<dbReference type="NCBIfam" id="NF003740">
    <property type="entry name" value="PRK05337.1"/>
    <property type="match status" value="1"/>
</dbReference>
<proteinExistence type="inferred from homology"/>
<keyword evidence="4" id="KW-0378">Hydrolase</keyword>
<keyword evidence="5" id="KW-0326">Glycosidase</keyword>
<sequence>MFSFIGKEPRDIMGAGGTTLKGWYSLAPILRGLLVFVLALSVLLLPASRPLETGVRLDPSVLSAGEGASMKQEIDSMIGEMSLKEKVGQMFMVGFQNGEEPAYEINRQIRTLIRKEKAGGVILFDRNIHSPSGVGRLTNQLQQLALLDSSRIPLLISIDQEGGKVARMREGVTQFPGAMALGATEDPRLSYRVGRVTGSELRAMGIHMNLAPVLDVNNNPSNPIIGVRSFSSNPDQVARMGLAQIRGYHDGQVLTAVKHFPGHGDTSVDTHVNLPAIPHSLERLNQVELVPFKRVLDQTDAVMSAHITFPKLVETPGLPGTLSKKVLTGLLRERLGFAGVIMTDDLEMGAIVEHFGPEEAAVRAVKAGADILLVSHNLDHQQASMAAVRQAVKKGEISEERIDQSLRRILRLKLKRTGGVSIAGKPLVPVSQVKERVGTKEHAAVARRVAQEALTLVQDREQRVPLDRKQVEDVLLISPEGTEKLGRSLTSRGFSVREVAFDSDAREVGEVIAEARQADVVIIGTQADTPAQTRLIRTLEARGIPVIALGLDTPYEVSTLPDQTTYLALYSTGELSLEAAADALAGRLTPRGDLPVDIPGAHDRGSEEEQ</sequence>
<evidence type="ECO:0000256" key="3">
    <source>
        <dbReference type="ARBA" id="ARBA00012663"/>
    </source>
</evidence>
<comment type="similarity">
    <text evidence="2">Belongs to the glycosyl hydrolase 3 family.</text>
</comment>
<dbReference type="InterPro" id="IPR050226">
    <property type="entry name" value="NagZ_Beta-hexosaminidase"/>
</dbReference>
<dbReference type="GO" id="GO:0005975">
    <property type="term" value="P:carbohydrate metabolic process"/>
    <property type="evidence" value="ECO:0007669"/>
    <property type="project" value="InterPro"/>
</dbReference>
<dbReference type="Gene3D" id="3.40.50.1700">
    <property type="entry name" value="Glycoside hydrolase family 3 C-terminal domain"/>
    <property type="match status" value="1"/>
</dbReference>